<reference evidence="2" key="1">
    <citation type="journal article" date="2024" name="Proc. Natl. Acad. Sci. U.S.A.">
        <title>Extraordinary preservation of gene collinearity over three hundred million years revealed in homosporous lycophytes.</title>
        <authorList>
            <person name="Li C."/>
            <person name="Wickell D."/>
            <person name="Kuo L.Y."/>
            <person name="Chen X."/>
            <person name="Nie B."/>
            <person name="Liao X."/>
            <person name="Peng D."/>
            <person name="Ji J."/>
            <person name="Jenkins J."/>
            <person name="Williams M."/>
            <person name="Shu S."/>
            <person name="Plott C."/>
            <person name="Barry K."/>
            <person name="Rajasekar S."/>
            <person name="Grimwood J."/>
            <person name="Han X."/>
            <person name="Sun S."/>
            <person name="Hou Z."/>
            <person name="He W."/>
            <person name="Dai G."/>
            <person name="Sun C."/>
            <person name="Schmutz J."/>
            <person name="Leebens-Mack J.H."/>
            <person name="Li F.W."/>
            <person name="Wang L."/>
        </authorList>
    </citation>
    <scope>NUCLEOTIDE SEQUENCE [LARGE SCALE GENOMIC DNA]</scope>
    <source>
        <strain evidence="2">cv. PW_Plant_1</strain>
    </source>
</reference>
<sequence length="202" mass="21503">MALSSEGIILTWDKGSHTLKTFTVNGIANGELVLPSSDGNVTAVSISADGLNFVIGTNGVCSSQDSEQDTSSGSLSQKGQKFQNSVGNTECNLTTKTSEAVNKDEKEPEETINDSSEYSLTSDSSPSVILLNLYSLKILHRFRLQQGQNVTAIALNQDNTNLIVSTTDRQLLVFADPALSIKIVNQMLVLAGEANGLASYLT</sequence>
<name>A0ACC2ASZ4_DIPCM</name>
<dbReference type="EMBL" id="CM055110">
    <property type="protein sequence ID" value="KAJ7520661.1"/>
    <property type="molecule type" value="Genomic_DNA"/>
</dbReference>
<dbReference type="Proteomes" id="UP001162992">
    <property type="component" value="Chromosome 19"/>
</dbReference>
<protein>
    <submittedName>
        <fullName evidence="1">Uncharacterized protein</fullName>
    </submittedName>
</protein>
<comment type="caution">
    <text evidence="1">The sequence shown here is derived from an EMBL/GenBank/DDBJ whole genome shotgun (WGS) entry which is preliminary data.</text>
</comment>
<accession>A0ACC2ASZ4</accession>
<evidence type="ECO:0000313" key="2">
    <source>
        <dbReference type="Proteomes" id="UP001162992"/>
    </source>
</evidence>
<keyword evidence="2" id="KW-1185">Reference proteome</keyword>
<evidence type="ECO:0000313" key="1">
    <source>
        <dbReference type="EMBL" id="KAJ7520661.1"/>
    </source>
</evidence>
<proteinExistence type="predicted"/>
<gene>
    <name evidence="1" type="ORF">O6H91_19G016200</name>
</gene>
<organism evidence="1 2">
    <name type="scientific">Diphasiastrum complanatum</name>
    <name type="common">Issler's clubmoss</name>
    <name type="synonym">Lycopodium complanatum</name>
    <dbReference type="NCBI Taxonomy" id="34168"/>
    <lineage>
        <taxon>Eukaryota</taxon>
        <taxon>Viridiplantae</taxon>
        <taxon>Streptophyta</taxon>
        <taxon>Embryophyta</taxon>
        <taxon>Tracheophyta</taxon>
        <taxon>Lycopodiopsida</taxon>
        <taxon>Lycopodiales</taxon>
        <taxon>Lycopodiaceae</taxon>
        <taxon>Lycopodioideae</taxon>
        <taxon>Diphasiastrum</taxon>
    </lineage>
</organism>